<gene>
    <name evidence="1" type="ORF">LTR37_003342</name>
</gene>
<name>A0ACC3NQ07_9PEZI</name>
<sequence>MTELLEFLRTHEEAFRSRARLASLYSDFRYQKNSNPDGYQANTNAWLRALIAGTKAGLIPSQSGAQQDRFVLHSGEELLRALQTQEYGRPLALGAAIEDAVKKKDLIQLKEFLDAKQSVYAKSWIPTPWQVVSWTLQKLGVVGGGSADDRRVAANFVVVANVEAAAKAVLDQASKIATSNTSCIFSRELFVSSFSTTLDTASISPTDLSVLLTHLSRDRSAISYSSTTGTIKFKAPSEPQPTPVTNEDISIAKLRTLMSSLEPQIQQLTARVSQLDTKAREAVTNKQPTTAKAALRSKKLADTQLSQRNATLIQLEEVYAKIEQAADQVEIVRVMEASSQTLKRLNKQTGGVEKVQDVMEGLRDEMMSVDEIGQAINEVSAGEVDEGEVDDELEAIEKVEREKIEALERKERAKQEGEERKEREKKEEEEAEKTRQRLAELDRVVQSGTPVSEQSQSGQKEAGSEVNPEQEQEAAT</sequence>
<comment type="caution">
    <text evidence="1">The sequence shown here is derived from an EMBL/GenBank/DDBJ whole genome shotgun (WGS) entry which is preliminary data.</text>
</comment>
<accession>A0ACC3NQ07</accession>
<keyword evidence="2" id="KW-1185">Reference proteome</keyword>
<dbReference type="Proteomes" id="UP001281147">
    <property type="component" value="Unassembled WGS sequence"/>
</dbReference>
<evidence type="ECO:0000313" key="2">
    <source>
        <dbReference type="Proteomes" id="UP001281147"/>
    </source>
</evidence>
<reference evidence="1" key="1">
    <citation type="submission" date="2023-07" db="EMBL/GenBank/DDBJ databases">
        <title>Black Yeasts Isolated from many extreme environments.</title>
        <authorList>
            <person name="Coleine C."/>
            <person name="Stajich J.E."/>
            <person name="Selbmann L."/>
        </authorList>
    </citation>
    <scope>NUCLEOTIDE SEQUENCE</scope>
    <source>
        <strain evidence="1">CCFEE 5714</strain>
    </source>
</reference>
<proteinExistence type="predicted"/>
<evidence type="ECO:0000313" key="1">
    <source>
        <dbReference type="EMBL" id="KAK3721052.1"/>
    </source>
</evidence>
<protein>
    <submittedName>
        <fullName evidence="1">Uncharacterized protein</fullName>
    </submittedName>
</protein>
<dbReference type="EMBL" id="JAUTXU010000019">
    <property type="protein sequence ID" value="KAK3721052.1"/>
    <property type="molecule type" value="Genomic_DNA"/>
</dbReference>
<organism evidence="1 2">
    <name type="scientific">Vermiconidia calcicola</name>
    <dbReference type="NCBI Taxonomy" id="1690605"/>
    <lineage>
        <taxon>Eukaryota</taxon>
        <taxon>Fungi</taxon>
        <taxon>Dikarya</taxon>
        <taxon>Ascomycota</taxon>
        <taxon>Pezizomycotina</taxon>
        <taxon>Dothideomycetes</taxon>
        <taxon>Dothideomycetidae</taxon>
        <taxon>Mycosphaerellales</taxon>
        <taxon>Extremaceae</taxon>
        <taxon>Vermiconidia</taxon>
    </lineage>
</organism>